<protein>
    <submittedName>
        <fullName evidence="1">Uncharacterized protein</fullName>
    </submittedName>
</protein>
<dbReference type="EMBL" id="LQYT01000011">
    <property type="protein sequence ID" value="KYD22321.1"/>
    <property type="molecule type" value="Genomic_DNA"/>
</dbReference>
<comment type="caution">
    <text evidence="1">The sequence shown here is derived from an EMBL/GenBank/DDBJ whole genome shotgun (WGS) entry which is preliminary data.</text>
</comment>
<accession>A0A150MD04</accession>
<dbReference type="STRING" id="301148.B4135_1328"/>
<organism evidence="1 2">
    <name type="scientific">Caldibacillus debilis</name>
    <dbReference type="NCBI Taxonomy" id="301148"/>
    <lineage>
        <taxon>Bacteria</taxon>
        <taxon>Bacillati</taxon>
        <taxon>Bacillota</taxon>
        <taxon>Bacilli</taxon>
        <taxon>Bacillales</taxon>
        <taxon>Bacillaceae</taxon>
        <taxon>Caldibacillus</taxon>
    </lineage>
</organism>
<proteinExistence type="predicted"/>
<dbReference type="AlphaFoldDB" id="A0A150MD04"/>
<evidence type="ECO:0000313" key="1">
    <source>
        <dbReference type="EMBL" id="KYD22321.1"/>
    </source>
</evidence>
<name>A0A150MD04_9BACI</name>
<sequence length="46" mass="5214">MIKVTYTKAECEIFVKKTKFFVSSPKRVPAGIKFSGNETLSFHFNG</sequence>
<evidence type="ECO:0000313" key="2">
    <source>
        <dbReference type="Proteomes" id="UP000075683"/>
    </source>
</evidence>
<reference evidence="1 2" key="1">
    <citation type="submission" date="2016-01" db="EMBL/GenBank/DDBJ databases">
        <title>Draft Genome Sequences of Seven Thermophilic Sporeformers Isolated from Foods.</title>
        <authorList>
            <person name="Berendsen E.M."/>
            <person name="Wells-Bennik M.H."/>
            <person name="Krawcyk A.O."/>
            <person name="De Jong A."/>
            <person name="Holsappel S."/>
            <person name="Eijlander R.T."/>
            <person name="Kuipers O.P."/>
        </authorList>
    </citation>
    <scope>NUCLEOTIDE SEQUENCE [LARGE SCALE GENOMIC DNA]</scope>
    <source>
        <strain evidence="1 2">B4135</strain>
    </source>
</reference>
<dbReference type="Proteomes" id="UP000075683">
    <property type="component" value="Unassembled WGS sequence"/>
</dbReference>
<gene>
    <name evidence="1" type="ORF">B4135_1328</name>
</gene>